<dbReference type="InterPro" id="IPR000150">
    <property type="entry name" value="Cof"/>
</dbReference>
<name>A0ABD4A8X6_9BACI</name>
<gene>
    <name evidence="1" type="ORF">B4167_2909</name>
</gene>
<dbReference type="InterPro" id="IPR006379">
    <property type="entry name" value="HAD-SF_hydro_IIB"/>
</dbReference>
<dbReference type="InterPro" id="IPR023214">
    <property type="entry name" value="HAD_sf"/>
</dbReference>
<dbReference type="SFLD" id="SFLDG01144">
    <property type="entry name" value="C2.B.4:_PGP_Like"/>
    <property type="match status" value="1"/>
</dbReference>
<evidence type="ECO:0000313" key="1">
    <source>
        <dbReference type="EMBL" id="KIO72607.1"/>
    </source>
</evidence>
<evidence type="ECO:0008006" key="3">
    <source>
        <dbReference type="Google" id="ProtNLM"/>
    </source>
</evidence>
<sequence>MTLKAIFSDIDGTLLNSNHQITEETKKSILKVVNNNIPFILVSARMPSGVLHLQQTLSINSPIICYSGALILGPDNENGEKPIIDSISLLQTDVQEMYKIVSELYSPINFSLYSHDQWVVSDRQNEWVLQEQEITNISPIQRQLPSFIGENHDIHKCLCMGEPQIINQLESTLKDKFPNLTIYKSKDTYLEIMSGNASKSNAIKKLENLYQITNQEIMAIGDNFNDMDMLKYAGLGVAMGNAPEEVKKIADEVTLSNNEDGLKHILQKYFE</sequence>
<dbReference type="Proteomes" id="UP000032076">
    <property type="component" value="Unassembled WGS sequence"/>
</dbReference>
<comment type="caution">
    <text evidence="1">The sequence shown here is derived from an EMBL/GenBank/DDBJ whole genome shotgun (WGS) entry which is preliminary data.</text>
</comment>
<dbReference type="SFLD" id="SFLDG01140">
    <property type="entry name" value="C2.B:_Phosphomannomutase_and_P"/>
    <property type="match status" value="1"/>
</dbReference>
<organism evidence="1 2">
    <name type="scientific">Caldibacillus thermoamylovorans</name>
    <dbReference type="NCBI Taxonomy" id="35841"/>
    <lineage>
        <taxon>Bacteria</taxon>
        <taxon>Bacillati</taxon>
        <taxon>Bacillota</taxon>
        <taxon>Bacilli</taxon>
        <taxon>Bacillales</taxon>
        <taxon>Bacillaceae</taxon>
        <taxon>Caldibacillus</taxon>
    </lineage>
</organism>
<dbReference type="PANTHER" id="PTHR10000">
    <property type="entry name" value="PHOSPHOSERINE PHOSPHATASE"/>
    <property type="match status" value="1"/>
</dbReference>
<dbReference type="Gene3D" id="3.40.50.1000">
    <property type="entry name" value="HAD superfamily/HAD-like"/>
    <property type="match status" value="1"/>
</dbReference>
<dbReference type="EMBL" id="JXLU01000090">
    <property type="protein sequence ID" value="KIO72607.1"/>
    <property type="molecule type" value="Genomic_DNA"/>
</dbReference>
<dbReference type="PROSITE" id="PS01229">
    <property type="entry name" value="COF_2"/>
    <property type="match status" value="1"/>
</dbReference>
<dbReference type="NCBIfam" id="TIGR01484">
    <property type="entry name" value="HAD-SF-IIB"/>
    <property type="match status" value="1"/>
</dbReference>
<reference evidence="1 2" key="1">
    <citation type="submission" date="2015-01" db="EMBL/GenBank/DDBJ databases">
        <title>Draft Genome Sequences of Four Bacillus thermoamylovorans Strains, Isolated From Food Products.</title>
        <authorList>
            <person name="Krawcyk A.O."/>
            <person name="Berendsen E.M."/>
            <person name="Eijlander R.T."/>
            <person name="de Jong A."/>
            <person name="Wells-Bennik M."/>
            <person name="Kuipers O.P."/>
        </authorList>
    </citation>
    <scope>NUCLEOTIDE SEQUENCE [LARGE SCALE GENOMIC DNA]</scope>
    <source>
        <strain evidence="1 2">B4167</strain>
    </source>
</reference>
<dbReference type="SUPFAM" id="SSF56784">
    <property type="entry name" value="HAD-like"/>
    <property type="match status" value="1"/>
</dbReference>
<dbReference type="NCBIfam" id="TIGR00099">
    <property type="entry name" value="Cof-subfamily"/>
    <property type="match status" value="1"/>
</dbReference>
<dbReference type="GO" id="GO:0016791">
    <property type="term" value="F:phosphatase activity"/>
    <property type="evidence" value="ECO:0007669"/>
    <property type="project" value="UniProtKB-ARBA"/>
</dbReference>
<dbReference type="PANTHER" id="PTHR10000:SF8">
    <property type="entry name" value="HAD SUPERFAMILY HYDROLASE-LIKE, TYPE 3"/>
    <property type="match status" value="1"/>
</dbReference>
<dbReference type="PROSITE" id="PS01228">
    <property type="entry name" value="COF_1"/>
    <property type="match status" value="1"/>
</dbReference>
<dbReference type="SFLD" id="SFLDS00003">
    <property type="entry name" value="Haloacid_Dehalogenase"/>
    <property type="match status" value="1"/>
</dbReference>
<dbReference type="InterPro" id="IPR036412">
    <property type="entry name" value="HAD-like_sf"/>
</dbReference>
<dbReference type="AlphaFoldDB" id="A0ABD4A8X6"/>
<protein>
    <recommendedName>
        <fullName evidence="3">Haloacid dehalogenase</fullName>
    </recommendedName>
</protein>
<dbReference type="CDD" id="cd07516">
    <property type="entry name" value="HAD_Pase"/>
    <property type="match status" value="1"/>
</dbReference>
<evidence type="ECO:0000313" key="2">
    <source>
        <dbReference type="Proteomes" id="UP000032076"/>
    </source>
</evidence>
<accession>A0ABD4A8X6</accession>
<dbReference type="Gene3D" id="3.30.1240.10">
    <property type="match status" value="1"/>
</dbReference>
<proteinExistence type="predicted"/>
<dbReference type="RefSeq" id="WP_041902807.1">
    <property type="nucleotide sequence ID" value="NZ_JXLT01000025.1"/>
</dbReference>
<dbReference type="Pfam" id="PF08282">
    <property type="entry name" value="Hydrolase_3"/>
    <property type="match status" value="1"/>
</dbReference>